<comment type="caution">
    <text evidence="1">The sequence shown here is derived from an EMBL/GenBank/DDBJ whole genome shotgun (WGS) entry which is preliminary data.</text>
</comment>
<name>A0AAV3JBY7_LEPBO</name>
<dbReference type="Proteomes" id="UP000014570">
    <property type="component" value="Unassembled WGS sequence"/>
</dbReference>
<organism evidence="1 2">
    <name type="scientific">Leptospira borgpetersenii serovar Javanica str. UI 09931</name>
    <dbReference type="NCBI Taxonomy" id="1049767"/>
    <lineage>
        <taxon>Bacteria</taxon>
        <taxon>Pseudomonadati</taxon>
        <taxon>Spirochaetota</taxon>
        <taxon>Spirochaetia</taxon>
        <taxon>Leptospirales</taxon>
        <taxon>Leptospiraceae</taxon>
        <taxon>Leptospira</taxon>
    </lineage>
</organism>
<evidence type="ECO:0000313" key="1">
    <source>
        <dbReference type="EMBL" id="EPG58195.1"/>
    </source>
</evidence>
<protein>
    <submittedName>
        <fullName evidence="1">Uncharacterized protein</fullName>
    </submittedName>
</protein>
<dbReference type="AlphaFoldDB" id="A0AAV3JBY7"/>
<proteinExistence type="predicted"/>
<reference evidence="1 2" key="1">
    <citation type="submission" date="2013-04" db="EMBL/GenBank/DDBJ databases">
        <authorList>
            <person name="Harkins D.M."/>
            <person name="Durkin A.S."/>
            <person name="Brinkac L.M."/>
            <person name="Haft D.H."/>
            <person name="Selengut J.D."/>
            <person name="Sanka R."/>
            <person name="DePew J."/>
            <person name="Purushe J."/>
            <person name="Chanthongthip A."/>
            <person name="Lattana O."/>
            <person name="Phetsouvanh R."/>
            <person name="Newton P.N."/>
            <person name="Vinetz J.M."/>
            <person name="Sutton G.G."/>
            <person name="Nierman W.C."/>
            <person name="Fouts D.E."/>
        </authorList>
    </citation>
    <scope>NUCLEOTIDE SEQUENCE [LARGE SCALE GENOMIC DNA]</scope>
    <source>
        <strain evidence="1 2">UI 09931</strain>
    </source>
</reference>
<dbReference type="EMBL" id="AHNP02000007">
    <property type="protein sequence ID" value="EPG58195.1"/>
    <property type="molecule type" value="Genomic_DNA"/>
</dbReference>
<gene>
    <name evidence="1" type="ORF">LEP1GSC103_2213</name>
</gene>
<evidence type="ECO:0000313" key="2">
    <source>
        <dbReference type="Proteomes" id="UP000014570"/>
    </source>
</evidence>
<sequence>MTTSNSRSFKTIDRSYRIKVIFFDSKAFLNDLIPKNSGIFQN</sequence>
<accession>A0AAV3JBY7</accession>